<evidence type="ECO:0000313" key="3">
    <source>
        <dbReference type="EMBL" id="PFG69708.1"/>
    </source>
</evidence>
<dbReference type="Proteomes" id="UP000221580">
    <property type="component" value="Unassembled WGS sequence"/>
</dbReference>
<dbReference type="Pfam" id="PF14436">
    <property type="entry name" value="EndoU_bacteria"/>
    <property type="match status" value="1"/>
</dbReference>
<feature type="signal peptide" evidence="1">
    <location>
        <begin position="1"/>
        <end position="22"/>
    </location>
</feature>
<comment type="caution">
    <text evidence="3">The sequence shown here is derived from an EMBL/GenBank/DDBJ whole genome shotgun (WGS) entry which is preliminary data.</text>
</comment>
<feature type="domain" description="Bacterial EndoU nuclease" evidence="2">
    <location>
        <begin position="55"/>
        <end position="159"/>
    </location>
</feature>
<dbReference type="GO" id="GO:0004519">
    <property type="term" value="F:endonuclease activity"/>
    <property type="evidence" value="ECO:0007669"/>
    <property type="project" value="InterPro"/>
</dbReference>
<sequence length="230" mass="23881">MHALTVVAMGVASALLSLSAAAQMDCAAASAAVIPLPVQVSNVAIPNSRSNPQINQRHIFCGEINAAGNAVGFHSRPGNHDPLVGPLALDPVAARTIGPRTYMVPYGLNQPNDYRYANANVEVFNVATGTWVAKAGPSTFFPDSCTQQQVVASIRYAFMHLSSGLVMGGGNSQIFFGPSAPTVIAVVPNPYCVDEQGLAFTVGGYLNGIPPAPGAALVWWVSSAFPIAAF</sequence>
<reference evidence="3 4" key="1">
    <citation type="submission" date="2017-09" db="EMBL/GenBank/DDBJ databases">
        <authorList>
            <person name="DeBolt S."/>
            <person name="Huntemann M."/>
            <person name="Clum A."/>
            <person name="Pillay M."/>
            <person name="Palaniappan K."/>
            <person name="Varghese N."/>
            <person name="Mikhailova N."/>
            <person name="Stamatis D."/>
            <person name="Reddy T."/>
            <person name="Daum C."/>
            <person name="Shapiro N."/>
            <person name="Ivanova N."/>
            <person name="Kyrpides N."/>
            <person name="Woyke T."/>
        </authorList>
    </citation>
    <scope>NUCLEOTIDE SEQUENCE [LARGE SCALE GENOMIC DNA]</scope>
    <source>
        <strain evidence="3 4">A2-S9</strain>
    </source>
</reference>
<evidence type="ECO:0000256" key="1">
    <source>
        <dbReference type="SAM" id="SignalP"/>
    </source>
</evidence>
<gene>
    <name evidence="3" type="ORF">DM05_3473</name>
</gene>
<feature type="chain" id="PRO_5031258679" evidence="1">
    <location>
        <begin position="23"/>
        <end position="230"/>
    </location>
</feature>
<protein>
    <submittedName>
        <fullName evidence="3">EndoU nuclease-like protein</fullName>
    </submittedName>
</protein>
<evidence type="ECO:0000259" key="2">
    <source>
        <dbReference type="Pfam" id="PF14436"/>
    </source>
</evidence>
<accession>A0A7Z1GS76</accession>
<name>A0A7Z1GS76_9PSED</name>
<organism evidence="3 4">
    <name type="scientific">Pseudomonas poae</name>
    <dbReference type="NCBI Taxonomy" id="200451"/>
    <lineage>
        <taxon>Bacteria</taxon>
        <taxon>Pseudomonadati</taxon>
        <taxon>Pseudomonadota</taxon>
        <taxon>Gammaproteobacteria</taxon>
        <taxon>Pseudomonadales</taxon>
        <taxon>Pseudomonadaceae</taxon>
        <taxon>Pseudomonas</taxon>
    </lineage>
</organism>
<keyword evidence="1" id="KW-0732">Signal</keyword>
<evidence type="ECO:0000313" key="4">
    <source>
        <dbReference type="Proteomes" id="UP000221580"/>
    </source>
</evidence>
<reference evidence="3 4" key="2">
    <citation type="submission" date="2017-10" db="EMBL/GenBank/DDBJ databases">
        <title>Bacterial endophytes that colonize and modify switchgrass growth.</title>
        <authorList>
            <person name="Debolt S."/>
        </authorList>
    </citation>
    <scope>NUCLEOTIDE SEQUENCE [LARGE SCALE GENOMIC DNA]</scope>
    <source>
        <strain evidence="3 4">A2-S9</strain>
    </source>
</reference>
<dbReference type="InterPro" id="IPR029501">
    <property type="entry name" value="EndoU_bac"/>
</dbReference>
<dbReference type="AlphaFoldDB" id="A0A7Z1GS76"/>
<proteinExistence type="predicted"/>
<dbReference type="RefSeq" id="WP_027607592.1">
    <property type="nucleotide sequence ID" value="NZ_PDJN01000002.1"/>
</dbReference>
<dbReference type="EMBL" id="PDJN01000002">
    <property type="protein sequence ID" value="PFG69708.1"/>
    <property type="molecule type" value="Genomic_DNA"/>
</dbReference>